<keyword evidence="1" id="KW-1133">Transmembrane helix</keyword>
<dbReference type="RefSeq" id="WP_011589545.1">
    <property type="nucleotide sequence ID" value="NC_008260.1"/>
</dbReference>
<keyword evidence="1" id="KW-0472">Membrane</keyword>
<dbReference type="KEGG" id="abo:ABO_2270"/>
<keyword evidence="4" id="KW-1185">Reference proteome</keyword>
<dbReference type="InterPro" id="IPR018551">
    <property type="entry name" value="DUF2007"/>
</dbReference>
<evidence type="ECO:0000313" key="3">
    <source>
        <dbReference type="EMBL" id="CAL17718.1"/>
    </source>
</evidence>
<keyword evidence="1" id="KW-0812">Transmembrane</keyword>
<dbReference type="eggNOG" id="ENOG50333IS">
    <property type="taxonomic scope" value="Bacteria"/>
</dbReference>
<dbReference type="Proteomes" id="UP000008871">
    <property type="component" value="Chromosome"/>
</dbReference>
<proteinExistence type="predicted"/>
<gene>
    <name evidence="3" type="ordered locus">ABO_2270</name>
</gene>
<reference evidence="3 4" key="1">
    <citation type="journal article" date="2006" name="Nat. Biotechnol.">
        <title>Genome sequence of the ubiquitous hydrocarbon-degrading marine bacterium Alcanivorax borkumensis.</title>
        <authorList>
            <person name="Schneiker S."/>
            <person name="Martins dos Santos V.A.P."/>
            <person name="Bartels D."/>
            <person name="Bekel T."/>
            <person name="Brecht M."/>
            <person name="Buhrmester J."/>
            <person name="Chernikova T.N."/>
            <person name="Denaro R."/>
            <person name="Ferrer M."/>
            <person name="Gertler C."/>
            <person name="Goesmann A."/>
            <person name="Golyshina O.V."/>
            <person name="Kaminski F."/>
            <person name="Khachane A.N."/>
            <person name="Lang S."/>
            <person name="Linke B."/>
            <person name="McHardy A.C."/>
            <person name="Meyer F."/>
            <person name="Nechitaylo T."/>
            <person name="Puehler A."/>
            <person name="Regenhardt D."/>
            <person name="Rupp O."/>
            <person name="Sabirova J.S."/>
            <person name="Selbitschka W."/>
            <person name="Yakimov M.M."/>
            <person name="Timmis K.N."/>
            <person name="Vorhoelter F.-J."/>
            <person name="Weidner S."/>
            <person name="Kaiser O."/>
            <person name="Golyshin P.N."/>
        </authorList>
    </citation>
    <scope>NUCLEOTIDE SEQUENCE [LARGE SCALE GENOMIC DNA]</scope>
    <source>
        <strain evidence="4">ATCC 700651 / DSM 11573 / NCIMB 13689 / SK2</strain>
    </source>
</reference>
<dbReference type="HOGENOM" id="CLU_155686_1_0_6"/>
<name>Q0VM80_ALCBS</name>
<dbReference type="AlphaFoldDB" id="Q0VM80"/>
<evidence type="ECO:0000259" key="2">
    <source>
        <dbReference type="Pfam" id="PF09413"/>
    </source>
</evidence>
<feature type="domain" description="DUF2007" evidence="2">
    <location>
        <begin position="1"/>
        <end position="67"/>
    </location>
</feature>
<dbReference type="Pfam" id="PF09413">
    <property type="entry name" value="DUF2007"/>
    <property type="match status" value="1"/>
</dbReference>
<evidence type="ECO:0000256" key="1">
    <source>
        <dbReference type="SAM" id="Phobius"/>
    </source>
</evidence>
<feature type="transmembrane region" description="Helical" evidence="1">
    <location>
        <begin position="91"/>
        <end position="110"/>
    </location>
</feature>
<accession>Q0VM80</accession>
<dbReference type="OrthoDB" id="6197669at2"/>
<dbReference type="EMBL" id="AM286690">
    <property type="protein sequence ID" value="CAL17718.1"/>
    <property type="molecule type" value="Genomic_DNA"/>
</dbReference>
<dbReference type="STRING" id="393595.ABO_2270"/>
<organism evidence="3 4">
    <name type="scientific">Alcanivorax borkumensis (strain ATCC 700651 / DSM 11573 / NCIMB 13689 / SK2)</name>
    <dbReference type="NCBI Taxonomy" id="393595"/>
    <lineage>
        <taxon>Bacteria</taxon>
        <taxon>Pseudomonadati</taxon>
        <taxon>Pseudomonadota</taxon>
        <taxon>Gammaproteobacteria</taxon>
        <taxon>Oceanospirillales</taxon>
        <taxon>Alcanivoracaceae</taxon>
        <taxon>Alcanivorax</taxon>
    </lineage>
</organism>
<evidence type="ECO:0000313" key="4">
    <source>
        <dbReference type="Proteomes" id="UP000008871"/>
    </source>
</evidence>
<protein>
    <recommendedName>
        <fullName evidence="2">DUF2007 domain-containing protein</fullName>
    </recommendedName>
</protein>
<sequence length="111" mass="11683">MKCVFQARHMIEAHMLANLLDQVGVMAQVHGDMLQGGMGELPAAGLSTVWVAANDEDRALEVIAEFEASQPADREVVSPATAPTPLAGQGFLAGLLVGMVIGAVLMLMLLR</sequence>